<feature type="region of interest" description="Disordered" evidence="1">
    <location>
        <begin position="132"/>
        <end position="171"/>
    </location>
</feature>
<accession>A0A0M9A6A2</accession>
<dbReference type="EMBL" id="KQ435726">
    <property type="protein sequence ID" value="KOX78107.1"/>
    <property type="molecule type" value="Genomic_DNA"/>
</dbReference>
<evidence type="ECO:0000256" key="1">
    <source>
        <dbReference type="SAM" id="MobiDB-lite"/>
    </source>
</evidence>
<protein>
    <submittedName>
        <fullName evidence="2">Uncharacterized protein</fullName>
    </submittedName>
</protein>
<dbReference type="Proteomes" id="UP000053105">
    <property type="component" value="Unassembled WGS sequence"/>
</dbReference>
<keyword evidence="3" id="KW-1185">Reference proteome</keyword>
<reference evidence="2 3" key="1">
    <citation type="submission" date="2015-07" db="EMBL/GenBank/DDBJ databases">
        <title>The genome of Melipona quadrifasciata.</title>
        <authorList>
            <person name="Pan H."/>
            <person name="Kapheim K."/>
        </authorList>
    </citation>
    <scope>NUCLEOTIDE SEQUENCE [LARGE SCALE GENOMIC DNA]</scope>
    <source>
        <strain evidence="2">0111107301</strain>
        <tissue evidence="2">Whole body</tissue>
    </source>
</reference>
<proteinExistence type="predicted"/>
<organism evidence="2 3">
    <name type="scientific">Melipona quadrifasciata</name>
    <dbReference type="NCBI Taxonomy" id="166423"/>
    <lineage>
        <taxon>Eukaryota</taxon>
        <taxon>Metazoa</taxon>
        <taxon>Ecdysozoa</taxon>
        <taxon>Arthropoda</taxon>
        <taxon>Hexapoda</taxon>
        <taxon>Insecta</taxon>
        <taxon>Pterygota</taxon>
        <taxon>Neoptera</taxon>
        <taxon>Endopterygota</taxon>
        <taxon>Hymenoptera</taxon>
        <taxon>Apocrita</taxon>
        <taxon>Aculeata</taxon>
        <taxon>Apoidea</taxon>
        <taxon>Anthophila</taxon>
        <taxon>Apidae</taxon>
        <taxon>Melipona</taxon>
    </lineage>
</organism>
<evidence type="ECO:0000313" key="2">
    <source>
        <dbReference type="EMBL" id="KOX78107.1"/>
    </source>
</evidence>
<sequence length="192" mass="21615">MSTDHVANNRKNRGLERLVRAKWLGEAIETRVLYARPASTEGHAERIGFKLQRYNPDNRFSVTALMKISKCHIHSVRVSMLQYLRSGYRHVRDNLLVSKDLAVSPENLGHMATLSSKQETNKALHRGLMHGTNFPEHVRSTSQRDDSGQQGVSGPSCPTLDPRFSEAEGRGTEETFGLSFGFQIRIIPTSDR</sequence>
<dbReference type="AlphaFoldDB" id="A0A0M9A6A2"/>
<gene>
    <name evidence="2" type="ORF">WN51_09466</name>
</gene>
<feature type="compositionally biased region" description="Basic and acidic residues" evidence="1">
    <location>
        <begin position="136"/>
        <end position="147"/>
    </location>
</feature>
<evidence type="ECO:0000313" key="3">
    <source>
        <dbReference type="Proteomes" id="UP000053105"/>
    </source>
</evidence>
<name>A0A0M9A6A2_9HYME</name>